<dbReference type="CDD" id="cd09272">
    <property type="entry name" value="RNase_HI_RT_Ty1"/>
    <property type="match status" value="1"/>
</dbReference>
<dbReference type="Gramene" id="AUR62042691-RA">
    <property type="protein sequence ID" value="AUR62042691-RA:cds"/>
    <property type="gene ID" value="AUR62042691"/>
</dbReference>
<feature type="compositionally biased region" description="Polar residues" evidence="1">
    <location>
        <begin position="497"/>
        <end position="513"/>
    </location>
</feature>
<dbReference type="PANTHER" id="PTHR11439:SF467">
    <property type="entry name" value="INTEGRASE CATALYTIC DOMAIN-CONTAINING PROTEIN"/>
    <property type="match status" value="1"/>
</dbReference>
<dbReference type="AlphaFoldDB" id="A0A803N9Q7"/>
<dbReference type="SUPFAM" id="SSF53098">
    <property type="entry name" value="Ribonuclease H-like"/>
    <property type="match status" value="1"/>
</dbReference>
<organism evidence="3 4">
    <name type="scientific">Chenopodium quinoa</name>
    <name type="common">Quinoa</name>
    <dbReference type="NCBI Taxonomy" id="63459"/>
    <lineage>
        <taxon>Eukaryota</taxon>
        <taxon>Viridiplantae</taxon>
        <taxon>Streptophyta</taxon>
        <taxon>Embryophyta</taxon>
        <taxon>Tracheophyta</taxon>
        <taxon>Spermatophyta</taxon>
        <taxon>Magnoliopsida</taxon>
        <taxon>eudicotyledons</taxon>
        <taxon>Gunneridae</taxon>
        <taxon>Pentapetalae</taxon>
        <taxon>Caryophyllales</taxon>
        <taxon>Chenopodiaceae</taxon>
        <taxon>Chenopodioideae</taxon>
        <taxon>Atripliceae</taxon>
        <taxon>Chenopodium</taxon>
    </lineage>
</organism>
<reference evidence="3" key="2">
    <citation type="submission" date="2021-03" db="UniProtKB">
        <authorList>
            <consortium name="EnsemblPlants"/>
        </authorList>
    </citation>
    <scope>IDENTIFICATION</scope>
</reference>
<evidence type="ECO:0000259" key="2">
    <source>
        <dbReference type="PROSITE" id="PS50994"/>
    </source>
</evidence>
<name>A0A803N9Q7_CHEQI</name>
<dbReference type="InterPro" id="IPR043502">
    <property type="entry name" value="DNA/RNA_pol_sf"/>
</dbReference>
<proteinExistence type="predicted"/>
<accession>A0A803N9Q7</accession>
<sequence length="1101" mass="125550">MVDPAKTPAKSAALLRKEAAIARKAVVEAKESKKVGNQYLDYPIANELWKSIEIMYGSGRDGLQIFDLMTKANKIQQGSDAIEVYYSKLTSIWKEIDQRLPNPMKCSEDKTVYNRMAQQNRLYQFLARLDEALDKDRRDLINSDPLPTIEVAYATIRREISRKEIMKKEKTPTEDSEICSGLAARGKPEKPKFRRDDERTHLRCTHCGGIRHTKEGCFKLIGYPEWWYEWKKKGEIQRSGKATYAGESSAGEKEEGGLAAAIDSQTGRIIGRGTEEYGLYYVDQLWTWHRRLGHPSLGSDNGGEYKDHDLETFINANGLIHQTTCPDTPQQNGVAKRKNQTLLEMTRAMIFESKVPSSFWPEAIATANYLTNRLPTKSLDLATPIDTLKTHKSIPPTHSIVPRVFGCIVYVHLPKRSRDKLSPRAIKCVFVGYGVHQKGYRCFDPVTNRMYTTMDCDFVEHEYFYHHLRSQGESVDDDLSWLTYSRVGTDPTKQENTDPTEQENITDATAETTDNIIQFDQIGTTTNDPMSMSENQANDQVCTPTPDFFHDIEPTDLSLEKAPIEQPETLDTPEQPEEGNVESGFEQEDRPRRYVLPSRSTRGIPPKRYDPEFEAQKSKYPMKDSGKGNLSQGAKAYNAAIYSEKTPTTTNEALKSKNWRRAMEDEISALVRNNTWEKVLFSIAANKDWPLYQYDVKNAFLHGDLTEEVYMEAPPGFSQNFDTREGCRLKKALYGLKQSPRAWFGRFTTAMRKFGYKQSNVDHTLFFRKNGELTTCLIIYVDDMIIAGDDKKEIERLKMELFQEFEMKDLGNLKYFLGIEVLRSRKGIFISQRKYILDFLTEIGMIDCKPVDTPMMMNHGLQIIEGAELVNQTQYQRLVGKLIYLSHTRPDLAYDVGVVSRFIHKPQKQHLEAVYRIAKYLKETSGKGVLYENHGPLDLHAFTDADWGGDRDSRKSTSGYFSLVGGNLVSWRSKRQKVVAMSSAEAEFRGIAKGITEVLWLRKLMSELGYKPKKSCKLYYDNKAAIQISENPVQHDRTKHVEIDRHFIKDHLGAGVISLPFVRSKDQLADILTKAVTSQVFEEALSKLGVGDPTTQLEGEC</sequence>
<dbReference type="InterPro" id="IPR036397">
    <property type="entry name" value="RNaseH_sf"/>
</dbReference>
<dbReference type="InterPro" id="IPR012337">
    <property type="entry name" value="RNaseH-like_sf"/>
</dbReference>
<dbReference type="InterPro" id="IPR057670">
    <property type="entry name" value="SH3_retrovirus"/>
</dbReference>
<keyword evidence="4" id="KW-1185">Reference proteome</keyword>
<evidence type="ECO:0000313" key="3">
    <source>
        <dbReference type="EnsemblPlants" id="AUR62042691-RA:cds"/>
    </source>
</evidence>
<dbReference type="PROSITE" id="PS50994">
    <property type="entry name" value="INTEGRASE"/>
    <property type="match status" value="1"/>
</dbReference>
<evidence type="ECO:0000313" key="4">
    <source>
        <dbReference type="Proteomes" id="UP000596660"/>
    </source>
</evidence>
<dbReference type="SUPFAM" id="SSF56672">
    <property type="entry name" value="DNA/RNA polymerases"/>
    <property type="match status" value="1"/>
</dbReference>
<dbReference type="EnsemblPlants" id="AUR62042691-RA">
    <property type="protein sequence ID" value="AUR62042691-RA:cds"/>
    <property type="gene ID" value="AUR62042691"/>
</dbReference>
<dbReference type="PANTHER" id="PTHR11439">
    <property type="entry name" value="GAG-POL-RELATED RETROTRANSPOSON"/>
    <property type="match status" value="1"/>
</dbReference>
<protein>
    <recommendedName>
        <fullName evidence="2">Integrase catalytic domain-containing protein</fullName>
    </recommendedName>
</protein>
<feature type="region of interest" description="Disordered" evidence="1">
    <location>
        <begin position="566"/>
        <end position="589"/>
    </location>
</feature>
<feature type="region of interest" description="Disordered" evidence="1">
    <location>
        <begin position="489"/>
        <end position="513"/>
    </location>
</feature>
<dbReference type="Proteomes" id="UP000596660">
    <property type="component" value="Unplaced"/>
</dbReference>
<dbReference type="Pfam" id="PF07727">
    <property type="entry name" value="RVT_2"/>
    <property type="match status" value="1"/>
</dbReference>
<dbReference type="OMA" id="ATHEIVW"/>
<dbReference type="Pfam" id="PF25597">
    <property type="entry name" value="SH3_retrovirus"/>
    <property type="match status" value="1"/>
</dbReference>
<dbReference type="InterPro" id="IPR001584">
    <property type="entry name" value="Integrase_cat-core"/>
</dbReference>
<dbReference type="GO" id="GO:0003676">
    <property type="term" value="F:nucleic acid binding"/>
    <property type="evidence" value="ECO:0007669"/>
    <property type="project" value="InterPro"/>
</dbReference>
<evidence type="ECO:0000256" key="1">
    <source>
        <dbReference type="SAM" id="MobiDB-lite"/>
    </source>
</evidence>
<dbReference type="Gene3D" id="3.30.420.10">
    <property type="entry name" value="Ribonuclease H-like superfamily/Ribonuclease H"/>
    <property type="match status" value="1"/>
</dbReference>
<dbReference type="GO" id="GO:0015074">
    <property type="term" value="P:DNA integration"/>
    <property type="evidence" value="ECO:0007669"/>
    <property type="project" value="InterPro"/>
</dbReference>
<feature type="domain" description="Integrase catalytic" evidence="2">
    <location>
        <begin position="294"/>
        <end position="392"/>
    </location>
</feature>
<dbReference type="InterPro" id="IPR013103">
    <property type="entry name" value="RVT_2"/>
</dbReference>
<reference evidence="3" key="1">
    <citation type="journal article" date="2017" name="Nature">
        <title>The genome of Chenopodium quinoa.</title>
        <authorList>
            <person name="Jarvis D.E."/>
            <person name="Ho Y.S."/>
            <person name="Lightfoot D.J."/>
            <person name="Schmoeckel S.M."/>
            <person name="Li B."/>
            <person name="Borm T.J.A."/>
            <person name="Ohyanagi H."/>
            <person name="Mineta K."/>
            <person name="Michell C.T."/>
            <person name="Saber N."/>
            <person name="Kharbatia N.M."/>
            <person name="Rupper R.R."/>
            <person name="Sharp A.R."/>
            <person name="Dally N."/>
            <person name="Boughton B.A."/>
            <person name="Woo Y.H."/>
            <person name="Gao G."/>
            <person name="Schijlen E.G.W.M."/>
            <person name="Guo X."/>
            <person name="Momin A.A."/>
            <person name="Negrao S."/>
            <person name="Al-Babili S."/>
            <person name="Gehring C."/>
            <person name="Roessner U."/>
            <person name="Jung C."/>
            <person name="Murphy K."/>
            <person name="Arold S.T."/>
            <person name="Gojobori T."/>
            <person name="van der Linden C.G."/>
            <person name="van Loo E.N."/>
            <person name="Jellen E.N."/>
            <person name="Maughan P.J."/>
            <person name="Tester M."/>
        </authorList>
    </citation>
    <scope>NUCLEOTIDE SEQUENCE [LARGE SCALE GENOMIC DNA]</scope>
    <source>
        <strain evidence="3">cv. PI 614886</strain>
    </source>
</reference>